<protein>
    <submittedName>
        <fullName evidence="1">Uncharacterized protein</fullName>
    </submittedName>
</protein>
<name>A0A2P7UWA4_9BACL</name>
<comment type="caution">
    <text evidence="1">The sequence shown here is derived from an EMBL/GenBank/DDBJ whole genome shotgun (WGS) entry which is preliminary data.</text>
</comment>
<proteinExistence type="predicted"/>
<keyword evidence="2" id="KW-1185">Reference proteome</keyword>
<accession>A0A2P7UWA4</accession>
<organism evidence="1 2">
    <name type="scientific">Brevibacillus fortis</name>
    <dbReference type="NCBI Taxonomy" id="2126352"/>
    <lineage>
        <taxon>Bacteria</taxon>
        <taxon>Bacillati</taxon>
        <taxon>Bacillota</taxon>
        <taxon>Bacilli</taxon>
        <taxon>Bacillales</taxon>
        <taxon>Paenibacillaceae</taxon>
        <taxon>Brevibacillus</taxon>
    </lineage>
</organism>
<evidence type="ECO:0000313" key="1">
    <source>
        <dbReference type="EMBL" id="PSJ91271.1"/>
    </source>
</evidence>
<dbReference type="AlphaFoldDB" id="A0A2P7UWA4"/>
<reference evidence="1 2" key="1">
    <citation type="submission" date="2018-03" db="EMBL/GenBank/DDBJ databases">
        <title>Brevisbacillus phylogenomics.</title>
        <authorList>
            <person name="Dunlap C."/>
        </authorList>
    </citation>
    <scope>NUCLEOTIDE SEQUENCE [LARGE SCALE GENOMIC DNA]</scope>
    <source>
        <strain evidence="1 2">NRRL NRS-1210</strain>
    </source>
</reference>
<dbReference type="EMBL" id="PXZM01000036">
    <property type="protein sequence ID" value="PSJ91271.1"/>
    <property type="molecule type" value="Genomic_DNA"/>
</dbReference>
<dbReference type="Proteomes" id="UP000240419">
    <property type="component" value="Unassembled WGS sequence"/>
</dbReference>
<sequence length="68" mass="8498">MHFYKHAEYDMAFEGLLIELISVRRYPSNFDYLEWIELGKHYQLDKYAVFDEMIWEKFMQWGKSYCSR</sequence>
<gene>
    <name evidence="1" type="ORF">C7R93_21820</name>
</gene>
<evidence type="ECO:0000313" key="2">
    <source>
        <dbReference type="Proteomes" id="UP000240419"/>
    </source>
</evidence>